<gene>
    <name evidence="6" type="ORF">DI536_22390</name>
</gene>
<dbReference type="AlphaFoldDB" id="A0A2W5T8K9"/>
<sequence>MHHSHIHAANVAACTHAGGMNRLIPLLMLAGCSSLPSPAPHAFVTPPRPTTDLTVCWIDTGGLSAPGSYGSGGTPTAEKWEVTSAALLVRHPGGDVLIDTGVSPSASEDARDLSAWKRFVFDNTAGRNVARESLVETLATLGVTKLKAVILSHAHPDHAGGLTALPEVPVWLAAEEKAFVDSGNQAVVPAHVKALTGRMEPLVFEPVPYANYDARADVFGDGSLVVVPAFGHTPGSVVTFVNTPTLRVAHVGDLINLGESLNRKVQKSFLMRTLTDEDEAANDAQDAKLIQLHEADPEVVILPAHDRPRWAATLPKCTAPGKF</sequence>
<dbReference type="EMBL" id="QFQP01000021">
    <property type="protein sequence ID" value="PZR09333.1"/>
    <property type="molecule type" value="Genomic_DNA"/>
</dbReference>
<keyword evidence="2" id="KW-0479">Metal-binding</keyword>
<dbReference type="Pfam" id="PF00753">
    <property type="entry name" value="Lactamase_B"/>
    <property type="match status" value="1"/>
</dbReference>
<evidence type="ECO:0000256" key="2">
    <source>
        <dbReference type="ARBA" id="ARBA00022723"/>
    </source>
</evidence>
<dbReference type="Gene3D" id="3.60.15.10">
    <property type="entry name" value="Ribonuclease Z/Hydroxyacylglutathione hydrolase-like"/>
    <property type="match status" value="1"/>
</dbReference>
<evidence type="ECO:0000256" key="1">
    <source>
        <dbReference type="ARBA" id="ARBA00007749"/>
    </source>
</evidence>
<dbReference type="GO" id="GO:0016787">
    <property type="term" value="F:hydrolase activity"/>
    <property type="evidence" value="ECO:0007669"/>
    <property type="project" value="UniProtKB-KW"/>
</dbReference>
<dbReference type="InterPro" id="IPR036866">
    <property type="entry name" value="RibonucZ/Hydroxyglut_hydro"/>
</dbReference>
<evidence type="ECO:0000313" key="6">
    <source>
        <dbReference type="EMBL" id="PZR09333.1"/>
    </source>
</evidence>
<evidence type="ECO:0000313" key="7">
    <source>
        <dbReference type="Proteomes" id="UP000249061"/>
    </source>
</evidence>
<dbReference type="GO" id="GO:0046872">
    <property type="term" value="F:metal ion binding"/>
    <property type="evidence" value="ECO:0007669"/>
    <property type="project" value="UniProtKB-KW"/>
</dbReference>
<dbReference type="PANTHER" id="PTHR42978">
    <property type="entry name" value="QUORUM-QUENCHING LACTONASE YTNP-RELATED-RELATED"/>
    <property type="match status" value="1"/>
</dbReference>
<evidence type="ECO:0000256" key="3">
    <source>
        <dbReference type="ARBA" id="ARBA00022801"/>
    </source>
</evidence>
<evidence type="ECO:0000256" key="4">
    <source>
        <dbReference type="ARBA" id="ARBA00022833"/>
    </source>
</evidence>
<keyword evidence="3" id="KW-0378">Hydrolase</keyword>
<accession>A0A2W5T8K9</accession>
<dbReference type="InterPro" id="IPR051013">
    <property type="entry name" value="MBL_superfamily_lactonases"/>
</dbReference>
<organism evidence="6 7">
    <name type="scientific">Archangium gephyra</name>
    <dbReference type="NCBI Taxonomy" id="48"/>
    <lineage>
        <taxon>Bacteria</taxon>
        <taxon>Pseudomonadati</taxon>
        <taxon>Myxococcota</taxon>
        <taxon>Myxococcia</taxon>
        <taxon>Myxococcales</taxon>
        <taxon>Cystobacterineae</taxon>
        <taxon>Archangiaceae</taxon>
        <taxon>Archangium</taxon>
    </lineage>
</organism>
<evidence type="ECO:0000259" key="5">
    <source>
        <dbReference type="SMART" id="SM00849"/>
    </source>
</evidence>
<dbReference type="InterPro" id="IPR001279">
    <property type="entry name" value="Metallo-B-lactamas"/>
</dbReference>
<keyword evidence="4" id="KW-0862">Zinc</keyword>
<comment type="caution">
    <text evidence="6">The sequence shown here is derived from an EMBL/GenBank/DDBJ whole genome shotgun (WGS) entry which is preliminary data.</text>
</comment>
<feature type="domain" description="Metallo-beta-lactamase" evidence="5">
    <location>
        <begin position="83"/>
        <end position="305"/>
    </location>
</feature>
<reference evidence="6 7" key="1">
    <citation type="submission" date="2017-08" db="EMBL/GenBank/DDBJ databases">
        <title>Infants hospitalized years apart are colonized by the same room-sourced microbial strains.</title>
        <authorList>
            <person name="Brooks B."/>
            <person name="Olm M.R."/>
            <person name="Firek B.A."/>
            <person name="Baker R."/>
            <person name="Thomas B.C."/>
            <person name="Morowitz M.J."/>
            <person name="Banfield J.F."/>
        </authorList>
    </citation>
    <scope>NUCLEOTIDE SEQUENCE [LARGE SCALE GENOMIC DNA]</scope>
    <source>
        <strain evidence="6">S2_003_000_R2_14</strain>
    </source>
</reference>
<name>A0A2W5T8K9_9BACT</name>
<dbReference type="Proteomes" id="UP000249061">
    <property type="component" value="Unassembled WGS sequence"/>
</dbReference>
<dbReference type="SMART" id="SM00849">
    <property type="entry name" value="Lactamase_B"/>
    <property type="match status" value="1"/>
</dbReference>
<comment type="similarity">
    <text evidence="1">Belongs to the metallo-beta-lactamase superfamily.</text>
</comment>
<dbReference type="SUPFAM" id="SSF56281">
    <property type="entry name" value="Metallo-hydrolase/oxidoreductase"/>
    <property type="match status" value="1"/>
</dbReference>
<protein>
    <recommendedName>
        <fullName evidence="5">Metallo-beta-lactamase domain-containing protein</fullName>
    </recommendedName>
</protein>
<proteinExistence type="inferred from homology"/>
<dbReference type="PANTHER" id="PTHR42978:SF3">
    <property type="entry name" value="BLR3078 PROTEIN"/>
    <property type="match status" value="1"/>
</dbReference>